<evidence type="ECO:0000256" key="3">
    <source>
        <dbReference type="ARBA" id="ARBA00022448"/>
    </source>
</evidence>
<comment type="similarity">
    <text evidence="2">Belongs to the outer membrane factor (OMF) (TC 1.B.17) family.</text>
</comment>
<evidence type="ECO:0000256" key="5">
    <source>
        <dbReference type="ARBA" id="ARBA00022692"/>
    </source>
</evidence>
<evidence type="ECO:0000256" key="2">
    <source>
        <dbReference type="ARBA" id="ARBA00007613"/>
    </source>
</evidence>
<name>C6HZ95_9BACT</name>
<dbReference type="Pfam" id="PF02321">
    <property type="entry name" value="OEP"/>
    <property type="match status" value="2"/>
</dbReference>
<keyword evidence="4" id="KW-1134">Transmembrane beta strand</keyword>
<dbReference type="GO" id="GO:0009279">
    <property type="term" value="C:cell outer membrane"/>
    <property type="evidence" value="ECO:0007669"/>
    <property type="project" value="UniProtKB-SubCell"/>
</dbReference>
<comment type="subcellular location">
    <subcellularLocation>
        <location evidence="1">Cell outer membrane</location>
    </subcellularLocation>
</comment>
<dbReference type="GO" id="GO:0015562">
    <property type="term" value="F:efflux transmembrane transporter activity"/>
    <property type="evidence" value="ECO:0007669"/>
    <property type="project" value="InterPro"/>
</dbReference>
<dbReference type="GO" id="GO:0015288">
    <property type="term" value="F:porin activity"/>
    <property type="evidence" value="ECO:0007669"/>
    <property type="project" value="TreeGrafter"/>
</dbReference>
<reference evidence="9 10" key="1">
    <citation type="journal article" date="2009" name="Appl. Environ. Microbiol.">
        <title>Community genomic and proteomic analyses of chemoautotrophic iron-oxidizing "Leptospirillum rubarum" (Group II) and "Leptospirillum ferrodiazotrophum" (Group III) bacteria in acid mine drainage biofilms.</title>
        <authorList>
            <person name="Goltsman D.S."/>
            <person name="Denef V.J."/>
            <person name="Singer S.W."/>
            <person name="VerBerkmoes N.C."/>
            <person name="Lefsrud M."/>
            <person name="Mueller R.S."/>
            <person name="Dick G.J."/>
            <person name="Sun C.L."/>
            <person name="Wheeler K.E."/>
            <person name="Zemla A."/>
            <person name="Baker B.J."/>
            <person name="Hauser L."/>
            <person name="Land M."/>
            <person name="Shah M.B."/>
            <person name="Thelen M.P."/>
            <person name="Hettich R.L."/>
            <person name="Banfield J.F."/>
        </authorList>
    </citation>
    <scope>NUCLEOTIDE SEQUENCE [LARGE SCALE GENOMIC DNA]</scope>
</reference>
<gene>
    <name evidence="9" type="ORF">UBAL3_94530071</name>
</gene>
<accession>C6HZ95</accession>
<evidence type="ECO:0000256" key="7">
    <source>
        <dbReference type="ARBA" id="ARBA00023237"/>
    </source>
</evidence>
<feature type="coiled-coil region" evidence="8">
    <location>
        <begin position="239"/>
        <end position="266"/>
    </location>
</feature>
<organism evidence="9 10">
    <name type="scientific">Leptospirillum ferrodiazotrophum</name>
    <dbReference type="NCBI Taxonomy" id="412449"/>
    <lineage>
        <taxon>Bacteria</taxon>
        <taxon>Pseudomonadati</taxon>
        <taxon>Nitrospirota</taxon>
        <taxon>Nitrospiria</taxon>
        <taxon>Nitrospirales</taxon>
        <taxon>Nitrospiraceae</taxon>
        <taxon>Leptospirillum</taxon>
    </lineage>
</organism>
<evidence type="ECO:0000313" key="10">
    <source>
        <dbReference type="Proteomes" id="UP000009374"/>
    </source>
</evidence>
<dbReference type="AlphaFoldDB" id="C6HZ95"/>
<dbReference type="EMBL" id="GG693880">
    <property type="protein sequence ID" value="EES52106.1"/>
    <property type="molecule type" value="Genomic_DNA"/>
</dbReference>
<protein>
    <submittedName>
        <fullName evidence="9">Outer membrane efflux protein</fullName>
    </submittedName>
</protein>
<dbReference type="Gene3D" id="1.20.1600.10">
    <property type="entry name" value="Outer membrane efflux proteins (OEP)"/>
    <property type="match status" value="1"/>
</dbReference>
<dbReference type="SUPFAM" id="SSF56954">
    <property type="entry name" value="Outer membrane efflux proteins (OEP)"/>
    <property type="match status" value="1"/>
</dbReference>
<evidence type="ECO:0000313" key="9">
    <source>
        <dbReference type="EMBL" id="EES52106.1"/>
    </source>
</evidence>
<keyword evidence="7" id="KW-0998">Cell outer membrane</keyword>
<evidence type="ECO:0000256" key="1">
    <source>
        <dbReference type="ARBA" id="ARBA00004442"/>
    </source>
</evidence>
<evidence type="ECO:0000256" key="4">
    <source>
        <dbReference type="ARBA" id="ARBA00022452"/>
    </source>
</evidence>
<dbReference type="InterPro" id="IPR051906">
    <property type="entry name" value="TolC-like"/>
</dbReference>
<keyword evidence="6" id="KW-0472">Membrane</keyword>
<dbReference type="GO" id="GO:1990281">
    <property type="term" value="C:efflux pump complex"/>
    <property type="evidence" value="ECO:0007669"/>
    <property type="project" value="TreeGrafter"/>
</dbReference>
<dbReference type="Proteomes" id="UP000009374">
    <property type="component" value="Unassembled WGS sequence"/>
</dbReference>
<sequence>MKQSICGRENLPAGRLGLMKAIAFFGALAGTLHLGGTLNARAENMTTISDNGIPPEILSVDQAVDFALKHHPKLGWFRHRVGRKNAHVKVSQSHFFPHVGVGALYGESNPGLGNQSFNNMNFMTPIFPMDYAKMGSISSSNEPLGVASIGVNQLLLDFGKFEHRVKERLAGKKASEYWLYSKDAWVILQVKEAYYRVLLDKKLIEVYQKNLDQRKLVMDLTRSLYKADYRSRLDFDLARVDYEKARALLEFEKEDLEARISHLNDVMGLGQAGRSDYTLTTPLSSEASMEPVSRDLAITRGLTYRPEINAYRMLFRQEREKTSYEKAQHYPLISAFGSYGFMGNMTTGQSYAPGGGWWSGGGSLTIPIYTGGMIRGLTEAAREKSRERKYGISDWSHNIRDQVVQARAHVLADQASVRAYVEAVKEADLALVLATKRYTANLVSIVDLTLAEVYLLDTEAALATWQYREQADQATLRFAEGVDYLGYLPEVKKKVVGHLSPKQTGD</sequence>
<keyword evidence="10" id="KW-1185">Reference proteome</keyword>
<dbReference type="PANTHER" id="PTHR30026:SF20">
    <property type="entry name" value="OUTER MEMBRANE PROTEIN TOLC"/>
    <property type="match status" value="1"/>
</dbReference>
<proteinExistence type="inferred from homology"/>
<evidence type="ECO:0000256" key="8">
    <source>
        <dbReference type="SAM" id="Coils"/>
    </source>
</evidence>
<dbReference type="InterPro" id="IPR003423">
    <property type="entry name" value="OMP_efflux"/>
</dbReference>
<keyword evidence="8" id="KW-0175">Coiled coil</keyword>
<keyword evidence="5" id="KW-0812">Transmembrane</keyword>
<keyword evidence="3" id="KW-0813">Transport</keyword>
<evidence type="ECO:0000256" key="6">
    <source>
        <dbReference type="ARBA" id="ARBA00023136"/>
    </source>
</evidence>
<dbReference type="PANTHER" id="PTHR30026">
    <property type="entry name" value="OUTER MEMBRANE PROTEIN TOLC"/>
    <property type="match status" value="1"/>
</dbReference>